<keyword evidence="5" id="KW-1185">Reference proteome</keyword>
<feature type="compositionally biased region" description="Basic and acidic residues" evidence="1">
    <location>
        <begin position="37"/>
        <end position="47"/>
    </location>
</feature>
<feature type="domain" description="CHASE" evidence="3">
    <location>
        <begin position="202"/>
        <end position="329"/>
    </location>
</feature>
<evidence type="ECO:0000259" key="3">
    <source>
        <dbReference type="PROSITE" id="PS50839"/>
    </source>
</evidence>
<dbReference type="KEGG" id="lenr:94174317"/>
<keyword evidence="2" id="KW-0472">Membrane</keyword>
<protein>
    <recommendedName>
        <fullName evidence="3">CHASE domain-containing protein</fullName>
    </recommendedName>
</protein>
<dbReference type="AlphaFoldDB" id="A0A836KT09"/>
<dbReference type="Proteomes" id="UP000674179">
    <property type="component" value="Chromosome 9"/>
</dbReference>
<sequence length="903" mass="97698">MLRARSRDAIGCAPCRNGEGHDASSRDMVLGSPSSRRVAEAPRDHPSRPQPRPATLTGRKPFLGAGKLPGTSAAALPKNFYTIVACVLVCILITFIGILVPMLVIRSSANARNAELREKEYITGTAWASVLRTVMIDGLAAARALEGYAMSTFPVLQSSGNVSAVPPSDNTTEYVRGFQRFASLLASQKPAVALQAICPGGVIATTYPHDPESVGRNLLSPDDPTNRYTPTTIETVRSGRYAIVGPRRTTIVSLRRLWVIFTRAPLYINTSSGAPPSLANFWGFVLLIVNVTGALDVIQLDTLAQATHLNYALYDTSSKSADVHVIASSLPSDTTEAEYKKFIADSTAMDILSPLSTLHIAVLSRETYVSLTPTNITIIILWTMFGSLLLLGIAIAVIMWSTRAYDAAAHAPKMAPFAMLTIGPCRGEELWDLAAKQMAEVTERLAHVLARQMVRYRAYQIQQVHPLTTSYVTRSVAAAVQMAFSTIEELQRHPIDGPLRAVLGNREGGLRLAYAVHWCTDAAVRVESLEGTYRYEGPDVVLGGRMWAFAAPSVLTASEAVVQALPRFGLRSVDARPYRVVNVMRPTPAKRTDNSDDADIAEAADSSCRSGSAMLYLLVKAAEAHLVVAAEEATAAAAAAGETIAQHVLDNTQTADTPSERIACVGSSGAAAEAIVSSLQDVSSRSLQDACPALTTWDPACSEKGHSRVASAPQRRGCSSPHGHPCGRSNVNDRALHVEQQVVVSSQLIVERVPASSPKRSRFVLIEADSVTRALLQPLIPRALDVALRVAFDYQSITLNVRYDEVRVLVYYFYSSYKILFRPLAAPERLNIFRRLVTAFGVPQQGILEHLAARAAVQWLSQVRAINRFVYRRGSLESSSSSRSTTASSTVCTNLLEAHQPQA</sequence>
<accession>A0A836KT09</accession>
<dbReference type="PROSITE" id="PS50839">
    <property type="entry name" value="CHASE"/>
    <property type="match status" value="1"/>
</dbReference>
<dbReference type="RefSeq" id="XP_067695193.1">
    <property type="nucleotide sequence ID" value="XM_067838807.1"/>
</dbReference>
<evidence type="ECO:0000313" key="5">
    <source>
        <dbReference type="Proteomes" id="UP000674179"/>
    </source>
</evidence>
<reference evidence="4 5" key="1">
    <citation type="submission" date="2021-02" db="EMBL/GenBank/DDBJ databases">
        <title>Leishmania (Mundinia) enrietti genome sequencing and assembly.</title>
        <authorList>
            <person name="Almutairi H."/>
            <person name="Gatherer D."/>
        </authorList>
    </citation>
    <scope>NUCLEOTIDE SEQUENCE [LARGE SCALE GENOMIC DNA]</scope>
    <source>
        <strain evidence="4">CUR178</strain>
    </source>
</reference>
<feature type="region of interest" description="Disordered" evidence="1">
    <location>
        <begin position="702"/>
        <end position="730"/>
    </location>
</feature>
<feature type="transmembrane region" description="Helical" evidence="2">
    <location>
        <begin position="80"/>
        <end position="105"/>
    </location>
</feature>
<evidence type="ECO:0000313" key="4">
    <source>
        <dbReference type="EMBL" id="KAG5484567.1"/>
    </source>
</evidence>
<dbReference type="SUPFAM" id="SSF55073">
    <property type="entry name" value="Nucleotide cyclase"/>
    <property type="match status" value="1"/>
</dbReference>
<feature type="transmembrane region" description="Helical" evidence="2">
    <location>
        <begin position="378"/>
        <end position="400"/>
    </location>
</feature>
<name>A0A836KT09_LEIEN</name>
<proteinExistence type="predicted"/>
<comment type="caution">
    <text evidence="4">The sequence shown here is derived from an EMBL/GenBank/DDBJ whole genome shotgun (WGS) entry which is preliminary data.</text>
</comment>
<dbReference type="GO" id="GO:0003824">
    <property type="term" value="F:catalytic activity"/>
    <property type="evidence" value="ECO:0007669"/>
    <property type="project" value="UniProtKB-ARBA"/>
</dbReference>
<feature type="region of interest" description="Disordered" evidence="1">
    <location>
        <begin position="1"/>
        <end position="61"/>
    </location>
</feature>
<dbReference type="InterPro" id="IPR029787">
    <property type="entry name" value="Nucleotide_cyclase"/>
</dbReference>
<gene>
    <name evidence="4" type="ORF">CUR178_07158</name>
</gene>
<keyword evidence="2" id="KW-0812">Transmembrane</keyword>
<dbReference type="GeneID" id="94174317"/>
<keyword evidence="2" id="KW-1133">Transmembrane helix</keyword>
<evidence type="ECO:0000256" key="2">
    <source>
        <dbReference type="SAM" id="Phobius"/>
    </source>
</evidence>
<evidence type="ECO:0000256" key="1">
    <source>
        <dbReference type="SAM" id="MobiDB-lite"/>
    </source>
</evidence>
<dbReference type="InterPro" id="IPR006189">
    <property type="entry name" value="CHASE_dom"/>
</dbReference>
<dbReference type="OrthoDB" id="272956at2759"/>
<dbReference type="EMBL" id="JAFHKP010000009">
    <property type="protein sequence ID" value="KAG5484567.1"/>
    <property type="molecule type" value="Genomic_DNA"/>
</dbReference>
<organism evidence="4 5">
    <name type="scientific">Leishmania enriettii</name>
    <dbReference type="NCBI Taxonomy" id="5663"/>
    <lineage>
        <taxon>Eukaryota</taxon>
        <taxon>Discoba</taxon>
        <taxon>Euglenozoa</taxon>
        <taxon>Kinetoplastea</taxon>
        <taxon>Metakinetoplastina</taxon>
        <taxon>Trypanosomatida</taxon>
        <taxon>Trypanosomatidae</taxon>
        <taxon>Leishmaniinae</taxon>
        <taxon>Leishmania</taxon>
    </lineage>
</organism>